<accession>A0A8J3DXJ7</accession>
<evidence type="ECO:0000313" key="2">
    <source>
        <dbReference type="Proteomes" id="UP000630142"/>
    </source>
</evidence>
<dbReference type="Proteomes" id="UP000630142">
    <property type="component" value="Unassembled WGS sequence"/>
</dbReference>
<organism evidence="1 2">
    <name type="scientific">Tianweitania populi</name>
    <dbReference type="NCBI Taxonomy" id="1607949"/>
    <lineage>
        <taxon>Bacteria</taxon>
        <taxon>Pseudomonadati</taxon>
        <taxon>Pseudomonadota</taxon>
        <taxon>Alphaproteobacteria</taxon>
        <taxon>Hyphomicrobiales</taxon>
        <taxon>Phyllobacteriaceae</taxon>
        <taxon>Tianweitania</taxon>
    </lineage>
</organism>
<comment type="caution">
    <text evidence="1">The sequence shown here is derived from an EMBL/GenBank/DDBJ whole genome shotgun (WGS) entry which is preliminary data.</text>
</comment>
<protein>
    <submittedName>
        <fullName evidence="1">Uncharacterized protein</fullName>
    </submittedName>
</protein>
<gene>
    <name evidence="1" type="ORF">GCM10016234_24700</name>
</gene>
<proteinExistence type="predicted"/>
<evidence type="ECO:0000313" key="1">
    <source>
        <dbReference type="EMBL" id="GHD16497.1"/>
    </source>
</evidence>
<reference evidence="1" key="1">
    <citation type="journal article" date="2014" name="Int. J. Syst. Evol. Microbiol.">
        <title>Complete genome sequence of Corynebacterium casei LMG S-19264T (=DSM 44701T), isolated from a smear-ripened cheese.</title>
        <authorList>
            <consortium name="US DOE Joint Genome Institute (JGI-PGF)"/>
            <person name="Walter F."/>
            <person name="Albersmeier A."/>
            <person name="Kalinowski J."/>
            <person name="Ruckert C."/>
        </authorList>
    </citation>
    <scope>NUCLEOTIDE SEQUENCE</scope>
    <source>
        <strain evidence="1">KCTC 42249</strain>
    </source>
</reference>
<name>A0A8J3DXJ7_9HYPH</name>
<sequence length="570" mass="62138">MWVYGDAQRAGKTHDLAARIAGTLDHLGDCPQGIVRHAEIVTAFVDASELIQGLIDAAFHERGFDAETPEQERLTGLLFDLAKLVESSWRTGFVEQDVPAALVSAMADFARDQPGEVTTRSAEGYSIYALYPETYLEAARASGLGADTIVIGIRSIGLSLSCLVAAAMNAQAPISLRPVGDPFARRIEADPQLLQAVLARGEAPIAIVDEGPGLSGSSFFAVADWLEGGGVERDRLHFFPSHGGEPGGQASADHRKRWRAASRHTGDFDETLLHEGRLQEWITDLLGPLDCPLQDLSWGNWKGEGDRSPVDARLERRKCLAHTSDGSFLLKFAGLGSEGQRKFDVAETLFAAGFAVEPIATLHGMIVERWIDSEPLTDRYDRAGLLDTLGRYLALRATLPAHNEGASLTLLADVAAFNAGQAFGEEAAESVRRLTKDAATMQRLVHPVDADNRLHQWEWRVTADGQLIKTDALDHSSAHDLVGCQDIAWDLAGAIVEHHLTVEESSFLASQVGSLSKREIECDLVDLLVPCYLGFQTGLWSMALDAASDDRKPALRHLLERYKLRLRSLK</sequence>
<reference evidence="1" key="2">
    <citation type="submission" date="2020-09" db="EMBL/GenBank/DDBJ databases">
        <authorList>
            <person name="Sun Q."/>
            <person name="Kim S."/>
        </authorList>
    </citation>
    <scope>NUCLEOTIDE SEQUENCE</scope>
    <source>
        <strain evidence="1">KCTC 42249</strain>
    </source>
</reference>
<keyword evidence="2" id="KW-1185">Reference proteome</keyword>
<dbReference type="EMBL" id="BMZQ01000002">
    <property type="protein sequence ID" value="GHD16497.1"/>
    <property type="molecule type" value="Genomic_DNA"/>
</dbReference>
<dbReference type="AlphaFoldDB" id="A0A8J3DXJ7"/>